<name>A0A6N2M7V6_SALVM</name>
<evidence type="ECO:0000313" key="1">
    <source>
        <dbReference type="EMBL" id="VFU50232.1"/>
    </source>
</evidence>
<sequence length="83" mass="9115">MIFVITPPRVSRPRDNGDTSSSTILAHKKLYHIASDIAMFIDDSKNFQPSNATGILCGCPLGIIEVSRHSNNCFGHFVLAKKN</sequence>
<proteinExistence type="predicted"/>
<dbReference type="AlphaFoldDB" id="A0A6N2M7V6"/>
<organism evidence="1">
    <name type="scientific">Salix viminalis</name>
    <name type="common">Common osier</name>
    <name type="synonym">Basket willow</name>
    <dbReference type="NCBI Taxonomy" id="40686"/>
    <lineage>
        <taxon>Eukaryota</taxon>
        <taxon>Viridiplantae</taxon>
        <taxon>Streptophyta</taxon>
        <taxon>Embryophyta</taxon>
        <taxon>Tracheophyta</taxon>
        <taxon>Spermatophyta</taxon>
        <taxon>Magnoliopsida</taxon>
        <taxon>eudicotyledons</taxon>
        <taxon>Gunneridae</taxon>
        <taxon>Pentapetalae</taxon>
        <taxon>rosids</taxon>
        <taxon>fabids</taxon>
        <taxon>Malpighiales</taxon>
        <taxon>Salicaceae</taxon>
        <taxon>Saliceae</taxon>
        <taxon>Salix</taxon>
    </lineage>
</organism>
<accession>A0A6N2M7V6</accession>
<dbReference type="InterPro" id="IPR019651">
    <property type="entry name" value="Glutamate_DH_NAD-spec"/>
</dbReference>
<protein>
    <submittedName>
        <fullName evidence="1">Uncharacterized protein</fullName>
    </submittedName>
</protein>
<dbReference type="EMBL" id="CAADRP010001719">
    <property type="protein sequence ID" value="VFU50232.1"/>
    <property type="molecule type" value="Genomic_DNA"/>
</dbReference>
<reference evidence="1" key="1">
    <citation type="submission" date="2019-03" db="EMBL/GenBank/DDBJ databases">
        <authorList>
            <person name="Mank J."/>
            <person name="Almeida P."/>
        </authorList>
    </citation>
    <scope>NUCLEOTIDE SEQUENCE</scope>
    <source>
        <strain evidence="1">78183</strain>
    </source>
</reference>
<gene>
    <name evidence="1" type="ORF">SVIM_LOCUS333966</name>
</gene>
<dbReference type="Pfam" id="PF10712">
    <property type="entry name" value="NAD-GH"/>
    <property type="match status" value="1"/>
</dbReference>